<keyword evidence="12" id="KW-1185">Reference proteome</keyword>
<dbReference type="SUPFAM" id="SSF57716">
    <property type="entry name" value="Glucocorticoid receptor-like (DNA-binding domain)"/>
    <property type="match status" value="1"/>
</dbReference>
<dbReference type="SMART" id="SM00401">
    <property type="entry name" value="ZnF_GATA"/>
    <property type="match status" value="1"/>
</dbReference>
<evidence type="ECO:0000256" key="5">
    <source>
        <dbReference type="ARBA" id="ARBA00023015"/>
    </source>
</evidence>
<evidence type="ECO:0000256" key="3">
    <source>
        <dbReference type="ARBA" id="ARBA00022771"/>
    </source>
</evidence>
<dbReference type="Pfam" id="PF00320">
    <property type="entry name" value="GATA"/>
    <property type="match status" value="1"/>
</dbReference>
<keyword evidence="7" id="KW-0539">Nucleus</keyword>
<evidence type="ECO:0000313" key="11">
    <source>
        <dbReference type="EMBL" id="GAA5800378.1"/>
    </source>
</evidence>
<comment type="caution">
    <text evidence="11">The sequence shown here is derived from an EMBL/GenBank/DDBJ whole genome shotgun (WGS) entry which is preliminary data.</text>
</comment>
<gene>
    <name evidence="11" type="ORF">HPULCUR_005807</name>
</gene>
<sequence>MLPITIKNKDYSHTSRMADQVLSHSLFPEQAHHHQTNQPPSTTSQVWKLYSKAKDNLQNGSRLENLSWRMMTMTLKKKTVSQESSTPEKANIITPAETVVTDNNQYYHCSNGPPSDIALSLDEMLNFYCDTPTTTTTTTTTTSESNQTQCTNCTTKITPLWRRDPSGNALCNACGLFLKLHGVVRPLSLKKDVIKKRNRSNSRSSKKPIEINKRQRQQQQQQQEETFTDYQPSLSSSFDSSFTCVNHAYPMDLDFNNIPPELLPFLTCVPNNSFFFT</sequence>
<evidence type="ECO:0000256" key="9">
    <source>
        <dbReference type="SAM" id="MobiDB-lite"/>
    </source>
</evidence>
<evidence type="ECO:0000256" key="6">
    <source>
        <dbReference type="ARBA" id="ARBA00023163"/>
    </source>
</evidence>
<protein>
    <recommendedName>
        <fullName evidence="10">GATA-type domain-containing protein</fullName>
    </recommendedName>
</protein>
<dbReference type="Pfam" id="PF08550">
    <property type="entry name" value="GATA_AreA"/>
    <property type="match status" value="1"/>
</dbReference>
<dbReference type="CDD" id="cd00202">
    <property type="entry name" value="ZnF_GATA"/>
    <property type="match status" value="1"/>
</dbReference>
<dbReference type="InterPro" id="IPR013860">
    <property type="entry name" value="AreA_GATA"/>
</dbReference>
<proteinExistence type="predicted"/>
<dbReference type="InterPro" id="IPR000679">
    <property type="entry name" value="Znf_GATA"/>
</dbReference>
<accession>A0ABP9Y1F1</accession>
<dbReference type="PRINTS" id="PR00619">
    <property type="entry name" value="GATAZNFINGER"/>
</dbReference>
<feature type="compositionally biased region" description="Basic residues" evidence="9">
    <location>
        <begin position="194"/>
        <end position="206"/>
    </location>
</feature>
<keyword evidence="6" id="KW-0804">Transcription</keyword>
<dbReference type="InterPro" id="IPR039355">
    <property type="entry name" value="Transcription_factor_GATA"/>
</dbReference>
<keyword evidence="4" id="KW-0862">Zinc</keyword>
<feature type="region of interest" description="Disordered" evidence="9">
    <location>
        <begin position="194"/>
        <end position="233"/>
    </location>
</feature>
<keyword evidence="5" id="KW-0805">Transcription regulation</keyword>
<dbReference type="EMBL" id="BAABUJ010000015">
    <property type="protein sequence ID" value="GAA5800378.1"/>
    <property type="molecule type" value="Genomic_DNA"/>
</dbReference>
<keyword evidence="3 8" id="KW-0863">Zinc-finger</keyword>
<dbReference type="Proteomes" id="UP001476247">
    <property type="component" value="Unassembled WGS sequence"/>
</dbReference>
<dbReference type="Gene3D" id="3.30.50.10">
    <property type="entry name" value="Erythroid Transcription Factor GATA-1, subunit A"/>
    <property type="match status" value="1"/>
</dbReference>
<dbReference type="PROSITE" id="PS00344">
    <property type="entry name" value="GATA_ZN_FINGER_1"/>
    <property type="match status" value="1"/>
</dbReference>
<evidence type="ECO:0000256" key="7">
    <source>
        <dbReference type="ARBA" id="ARBA00023242"/>
    </source>
</evidence>
<organism evidence="11 12">
    <name type="scientific">Helicostylum pulchrum</name>
    <dbReference type="NCBI Taxonomy" id="562976"/>
    <lineage>
        <taxon>Eukaryota</taxon>
        <taxon>Fungi</taxon>
        <taxon>Fungi incertae sedis</taxon>
        <taxon>Mucoromycota</taxon>
        <taxon>Mucoromycotina</taxon>
        <taxon>Mucoromycetes</taxon>
        <taxon>Mucorales</taxon>
        <taxon>Mucorineae</taxon>
        <taxon>Mucoraceae</taxon>
        <taxon>Helicostylum</taxon>
    </lineage>
</organism>
<evidence type="ECO:0000259" key="10">
    <source>
        <dbReference type="PROSITE" id="PS50114"/>
    </source>
</evidence>
<keyword evidence="2" id="KW-0479">Metal-binding</keyword>
<evidence type="ECO:0000256" key="1">
    <source>
        <dbReference type="ARBA" id="ARBA00004123"/>
    </source>
</evidence>
<comment type="subcellular location">
    <subcellularLocation>
        <location evidence="1">Nucleus</location>
    </subcellularLocation>
</comment>
<dbReference type="PANTHER" id="PTHR10071">
    <property type="entry name" value="TRANSCRIPTION FACTOR GATA FAMILY MEMBER"/>
    <property type="match status" value="1"/>
</dbReference>
<dbReference type="PANTHER" id="PTHR10071:SF281">
    <property type="entry name" value="BOX A-BINDING FACTOR-RELATED"/>
    <property type="match status" value="1"/>
</dbReference>
<feature type="domain" description="GATA-type" evidence="10">
    <location>
        <begin position="144"/>
        <end position="197"/>
    </location>
</feature>
<reference evidence="11 12" key="1">
    <citation type="submission" date="2024-04" db="EMBL/GenBank/DDBJ databases">
        <title>genome sequences of Mucor flavus KT1a and Helicostylum pulchrum KT1b strains isolation_sourced from the surface of a dry-aged beef.</title>
        <authorList>
            <person name="Toyotome T."/>
            <person name="Hosono M."/>
            <person name="Torimaru M."/>
            <person name="Fukuda K."/>
            <person name="Mikami N."/>
        </authorList>
    </citation>
    <scope>NUCLEOTIDE SEQUENCE [LARGE SCALE GENOMIC DNA]</scope>
    <source>
        <strain evidence="11 12">KT1b</strain>
    </source>
</reference>
<evidence type="ECO:0000256" key="2">
    <source>
        <dbReference type="ARBA" id="ARBA00022723"/>
    </source>
</evidence>
<dbReference type="InterPro" id="IPR013088">
    <property type="entry name" value="Znf_NHR/GATA"/>
</dbReference>
<name>A0ABP9Y1F1_9FUNG</name>
<evidence type="ECO:0000256" key="4">
    <source>
        <dbReference type="ARBA" id="ARBA00022833"/>
    </source>
</evidence>
<dbReference type="PROSITE" id="PS50114">
    <property type="entry name" value="GATA_ZN_FINGER_2"/>
    <property type="match status" value="1"/>
</dbReference>
<evidence type="ECO:0000313" key="12">
    <source>
        <dbReference type="Proteomes" id="UP001476247"/>
    </source>
</evidence>
<evidence type="ECO:0000256" key="8">
    <source>
        <dbReference type="PROSITE-ProRule" id="PRU00094"/>
    </source>
</evidence>